<dbReference type="InterPro" id="IPR018777">
    <property type="entry name" value="Replication_initiator_prot_A"/>
</dbReference>
<reference evidence="1 2" key="1">
    <citation type="submission" date="2019-04" db="EMBL/GenBank/DDBJ databases">
        <authorList>
            <person name="Feng G."/>
            <person name="Zhu H."/>
        </authorList>
    </citation>
    <scope>NUCLEOTIDE SEQUENCE [LARGE SCALE GENOMIC DNA]</scope>
    <source>
        <strain evidence="1 2">6HR-1</strain>
    </source>
</reference>
<comment type="caution">
    <text evidence="1">The sequence shown here is derived from an EMBL/GenBank/DDBJ whole genome shotgun (WGS) entry which is preliminary data.</text>
</comment>
<dbReference type="OrthoDB" id="581589at2"/>
<keyword evidence="2" id="KW-1185">Reference proteome</keyword>
<proteinExistence type="predicted"/>
<dbReference type="Pfam" id="PF10134">
    <property type="entry name" value="RPA"/>
    <property type="match status" value="1"/>
</dbReference>
<protein>
    <submittedName>
        <fullName evidence="1">Plasmid replication initiator protein</fullName>
    </submittedName>
</protein>
<evidence type="ECO:0000313" key="2">
    <source>
        <dbReference type="Proteomes" id="UP000297535"/>
    </source>
</evidence>
<dbReference type="Proteomes" id="UP000297535">
    <property type="component" value="Unassembled WGS sequence"/>
</dbReference>
<evidence type="ECO:0000313" key="1">
    <source>
        <dbReference type="EMBL" id="TGD91665.1"/>
    </source>
</evidence>
<name>A0A4Z0NCX5_9HYPH</name>
<organism evidence="1 2">
    <name type="scientific">Methylobacterium nonmethylotrophicum</name>
    <dbReference type="NCBI Taxonomy" id="1141884"/>
    <lineage>
        <taxon>Bacteria</taxon>
        <taxon>Pseudomonadati</taxon>
        <taxon>Pseudomonadota</taxon>
        <taxon>Alphaproteobacteria</taxon>
        <taxon>Hyphomicrobiales</taxon>
        <taxon>Methylobacteriaceae</taxon>
        <taxon>Methylobacterium</taxon>
    </lineage>
</organism>
<dbReference type="EMBL" id="SRLB01000077">
    <property type="protein sequence ID" value="TGD91665.1"/>
    <property type="molecule type" value="Genomic_DNA"/>
</dbReference>
<dbReference type="RefSeq" id="WP_135420105.1">
    <property type="nucleotide sequence ID" value="NZ_SRLB01000077.1"/>
</dbReference>
<dbReference type="AlphaFoldDB" id="A0A4Z0NCX5"/>
<sequence length="376" mass="43377">MSQRQYIDRQFDLFVPFVSGMPLRDQREAMERPFFSLSKKKRLKPIEYRSPDGQIFVNVYPNAEWGMATIWDADILIWAASTLTTLKRNGVNDLPRTLHFQPFDLLKTICRDTGGRQYTLLREGLARLQSTSIVTNIRAEKTRRKQRQFAWIESWSDLIDEETNQSRGMSITLSDWFYEGVIMDGGVLAIDPAYFALTGGRERWLYRVARKHAGGNGEGGFTISLPTLFDKSGAEGTYRRFKFEITALVRRNELPGYDLALEIDGETEPSLVMRRIRDESREVNVGALPIRAPRKVRPKKAPPADDQPTLGLSFTYLADETLEKVRRDFPGWDVHALKAEFDTWIAGATDRAPRDYQKAFYGFVKQHHARHRHELR</sequence>
<accession>A0A4Z0NCX5</accession>
<gene>
    <name evidence="1" type="ORF">EU555_35680</name>
</gene>